<keyword evidence="2" id="KW-1185">Reference proteome</keyword>
<dbReference type="OrthoDB" id="6320929at2759"/>
<gene>
    <name evidence="1" type="ORF">MCOS_LOCUS5008</name>
</gene>
<dbReference type="STRING" id="53468.A0A3P6HJA9"/>
<organism evidence="1 2">
    <name type="scientific">Mesocestoides corti</name>
    <name type="common">Flatworm</name>
    <dbReference type="NCBI Taxonomy" id="53468"/>
    <lineage>
        <taxon>Eukaryota</taxon>
        <taxon>Metazoa</taxon>
        <taxon>Spiralia</taxon>
        <taxon>Lophotrochozoa</taxon>
        <taxon>Platyhelminthes</taxon>
        <taxon>Cestoda</taxon>
        <taxon>Eucestoda</taxon>
        <taxon>Cyclophyllidea</taxon>
        <taxon>Mesocestoididae</taxon>
        <taxon>Mesocestoides</taxon>
    </lineage>
</organism>
<reference evidence="1 2" key="1">
    <citation type="submission" date="2018-10" db="EMBL/GenBank/DDBJ databases">
        <authorList>
            <consortium name="Pathogen Informatics"/>
        </authorList>
    </citation>
    <scope>NUCLEOTIDE SEQUENCE [LARGE SCALE GENOMIC DNA]</scope>
</reference>
<evidence type="ECO:0000313" key="1">
    <source>
        <dbReference type="EMBL" id="VDD79005.1"/>
    </source>
</evidence>
<evidence type="ECO:0000313" key="2">
    <source>
        <dbReference type="Proteomes" id="UP000267029"/>
    </source>
</evidence>
<protein>
    <submittedName>
        <fullName evidence="1">Uncharacterized protein</fullName>
    </submittedName>
</protein>
<sequence>MSPGCILQAHPSSQTKQEIVTTRHWFDCSTTDFDHVNDEPTTDSPMVRSLHNLIESARLAKTTSSSNSGSSGQSAGVRFIATLVHSLLTHYRPPRWADLPEGLQAMEHLKDAHMITLRHLLSCEQSSWVAREVTC</sequence>
<dbReference type="Proteomes" id="UP000267029">
    <property type="component" value="Unassembled WGS sequence"/>
</dbReference>
<proteinExistence type="predicted"/>
<accession>A0A3P6HJA9</accession>
<name>A0A3P6HJA9_MESCO</name>
<dbReference type="AlphaFoldDB" id="A0A3P6HJA9"/>
<dbReference type="EMBL" id="UXSR01003050">
    <property type="protein sequence ID" value="VDD79005.1"/>
    <property type="molecule type" value="Genomic_DNA"/>
</dbReference>